<accession>A0A1T4QCL4</accession>
<proteinExistence type="predicted"/>
<dbReference type="EMBL" id="FUWS01000005">
    <property type="protein sequence ID" value="SKA01530.1"/>
    <property type="molecule type" value="Genomic_DNA"/>
</dbReference>
<feature type="region of interest" description="Disordered" evidence="1">
    <location>
        <begin position="41"/>
        <end position="149"/>
    </location>
</feature>
<reference evidence="2 3" key="1">
    <citation type="submission" date="2017-02" db="EMBL/GenBank/DDBJ databases">
        <authorList>
            <person name="Peterson S.W."/>
        </authorList>
    </citation>
    <scope>NUCLEOTIDE SEQUENCE [LARGE SCALE GENOMIC DNA]</scope>
    <source>
        <strain evidence="2 3">DSM 45154</strain>
    </source>
</reference>
<name>A0A1T4QCL4_9ACTN</name>
<dbReference type="Proteomes" id="UP000190637">
    <property type="component" value="Unassembled WGS sequence"/>
</dbReference>
<dbReference type="AlphaFoldDB" id="A0A1T4QCL4"/>
<organism evidence="2 3">
    <name type="scientific">Marinactinospora thermotolerans DSM 45154</name>
    <dbReference type="NCBI Taxonomy" id="1122192"/>
    <lineage>
        <taxon>Bacteria</taxon>
        <taxon>Bacillati</taxon>
        <taxon>Actinomycetota</taxon>
        <taxon>Actinomycetes</taxon>
        <taxon>Streptosporangiales</taxon>
        <taxon>Nocardiopsidaceae</taxon>
        <taxon>Marinactinospora</taxon>
    </lineage>
</organism>
<protein>
    <submittedName>
        <fullName evidence="2">Uncharacterized protein</fullName>
    </submittedName>
</protein>
<keyword evidence="3" id="KW-1185">Reference proteome</keyword>
<evidence type="ECO:0000256" key="1">
    <source>
        <dbReference type="SAM" id="MobiDB-lite"/>
    </source>
</evidence>
<sequence>MTKLRTRPTPMTTVRRVLEEMVLWLFGMTAHRDPATRAALVMPENKEAPVLEGASSSRGERLPSGPRRSPSEGEAGRHADPPLYIGRHRRRRPTATSADTALLRRVLDGSRALEAPADPGVEGGHGPDADDYATQTLVRPYLPPLDQVA</sequence>
<gene>
    <name evidence="2" type="ORF">SAMN02745673_02158</name>
</gene>
<feature type="compositionally biased region" description="Basic and acidic residues" evidence="1">
    <location>
        <begin position="69"/>
        <end position="80"/>
    </location>
</feature>
<evidence type="ECO:0000313" key="3">
    <source>
        <dbReference type="Proteomes" id="UP000190637"/>
    </source>
</evidence>
<evidence type="ECO:0000313" key="2">
    <source>
        <dbReference type="EMBL" id="SKA01530.1"/>
    </source>
</evidence>